<keyword evidence="10" id="KW-0739">Sodium transport</keyword>
<feature type="transmembrane region" description="Helical" evidence="11">
    <location>
        <begin position="339"/>
        <end position="359"/>
    </location>
</feature>
<evidence type="ECO:0000313" key="14">
    <source>
        <dbReference type="Proteomes" id="UP001267878"/>
    </source>
</evidence>
<dbReference type="Pfam" id="PF00999">
    <property type="entry name" value="Na_H_Exchanger"/>
    <property type="match status" value="1"/>
</dbReference>
<reference evidence="13 14" key="1">
    <citation type="submission" date="2023-07" db="EMBL/GenBank/DDBJ databases">
        <title>Sorghum-associated microbial communities from plants grown in Nebraska, USA.</title>
        <authorList>
            <person name="Schachtman D."/>
        </authorList>
    </citation>
    <scope>NUCLEOTIDE SEQUENCE [LARGE SCALE GENOMIC DNA]</scope>
    <source>
        <strain evidence="13 14">BE187</strain>
    </source>
</reference>
<keyword evidence="6 11" id="KW-1133">Transmembrane helix</keyword>
<gene>
    <name evidence="13" type="ORF">J2X04_001317</name>
</gene>
<dbReference type="InterPro" id="IPR006153">
    <property type="entry name" value="Cation/H_exchanger_TM"/>
</dbReference>
<dbReference type="Proteomes" id="UP001267878">
    <property type="component" value="Unassembled WGS sequence"/>
</dbReference>
<evidence type="ECO:0000313" key="13">
    <source>
        <dbReference type="EMBL" id="MDR7098970.1"/>
    </source>
</evidence>
<dbReference type="InterPro" id="IPR018422">
    <property type="entry name" value="Cation/H_exchanger_CPA1"/>
</dbReference>
<feature type="transmembrane region" description="Helical" evidence="11">
    <location>
        <begin position="179"/>
        <end position="202"/>
    </location>
</feature>
<feature type="transmembrane region" description="Helical" evidence="11">
    <location>
        <begin position="371"/>
        <end position="395"/>
    </location>
</feature>
<dbReference type="Gene3D" id="6.10.140.1330">
    <property type="match status" value="1"/>
</dbReference>
<dbReference type="EMBL" id="JAVDVW010000001">
    <property type="protein sequence ID" value="MDR7098970.1"/>
    <property type="molecule type" value="Genomic_DNA"/>
</dbReference>
<evidence type="ECO:0000256" key="3">
    <source>
        <dbReference type="ARBA" id="ARBA00022449"/>
    </source>
</evidence>
<comment type="subcellular location">
    <subcellularLocation>
        <location evidence="1">Cell membrane</location>
        <topology evidence="1">Multi-pass membrane protein</topology>
    </subcellularLocation>
</comment>
<feature type="transmembrane region" description="Helical" evidence="11">
    <location>
        <begin position="53"/>
        <end position="71"/>
    </location>
</feature>
<evidence type="ECO:0000256" key="10">
    <source>
        <dbReference type="ARBA" id="ARBA00023201"/>
    </source>
</evidence>
<evidence type="ECO:0000256" key="4">
    <source>
        <dbReference type="ARBA" id="ARBA00022475"/>
    </source>
</evidence>
<feature type="transmembrane region" description="Helical" evidence="11">
    <location>
        <begin position="83"/>
        <end position="104"/>
    </location>
</feature>
<keyword evidence="8" id="KW-0406">Ion transport</keyword>
<evidence type="ECO:0000256" key="7">
    <source>
        <dbReference type="ARBA" id="ARBA00023053"/>
    </source>
</evidence>
<feature type="transmembrane region" description="Helical" evidence="11">
    <location>
        <begin position="299"/>
        <end position="318"/>
    </location>
</feature>
<keyword evidence="5 11" id="KW-0812">Transmembrane</keyword>
<sequence length="489" mass="52180">MALFETLVLLLLVAAVALQVARWVRVPYPTMLALAGALVALAPWAPQLGMDPHLALVLFVAPALLSAAYDTSPYELRRHWAPLVALALFAVLLTTAAVAWIGWAVAGLPLAAAIALGAIVAPPDAAAAQAVLNSQGLPRRTMTVLQGESLFNDAVALLVFGAAVGSVGAGAPLRDLLPALVLAVPGGVLLGVVTGVVFVALWRFWSGTLSSTILEFASTFGIWLAAERLHVSPVLAVVAYAMCVARFAHGRQSPRDRVHSFAVWDAVVFVLNVIAFALMGLQTRSILMRLHGTQMWDALGFAALVFAVVVVVRIVWVMSYRRVLGAWLPSLRQPPVGTAGTRFLVGWCGMRGILTLATAMSLPVDFPGRDLIVLSAFAVVLGTLVVQGATIAPLIRWLGIPRDTSLEQDVQRGRSALADVRAGVVSQRAAVPVLSDDGERVAVTAQREALNALLCENRLPEDAFRVLQEELDWRELSLTPHTEREITEA</sequence>
<evidence type="ECO:0000256" key="8">
    <source>
        <dbReference type="ARBA" id="ARBA00023065"/>
    </source>
</evidence>
<feature type="transmembrane region" description="Helical" evidence="11">
    <location>
        <begin position="232"/>
        <end position="249"/>
    </location>
</feature>
<organism evidence="13 14">
    <name type="scientific">Agrilutibacter niabensis</name>
    <dbReference type="NCBI Taxonomy" id="380628"/>
    <lineage>
        <taxon>Bacteria</taxon>
        <taxon>Pseudomonadati</taxon>
        <taxon>Pseudomonadota</taxon>
        <taxon>Gammaproteobacteria</taxon>
        <taxon>Lysobacterales</taxon>
        <taxon>Lysobacteraceae</taxon>
        <taxon>Agrilutibacter</taxon>
    </lineage>
</organism>
<accession>A0ABU1VNP2</accession>
<dbReference type="PANTHER" id="PTHR10110:SF86">
    <property type="entry name" value="SODIUM_HYDROGEN EXCHANGER 7"/>
    <property type="match status" value="1"/>
</dbReference>
<feature type="domain" description="Cation/H+ exchanger transmembrane" evidence="12">
    <location>
        <begin position="12"/>
        <end position="397"/>
    </location>
</feature>
<evidence type="ECO:0000256" key="1">
    <source>
        <dbReference type="ARBA" id="ARBA00004651"/>
    </source>
</evidence>
<keyword evidence="9 11" id="KW-0472">Membrane</keyword>
<keyword evidence="4" id="KW-1003">Cell membrane</keyword>
<evidence type="ECO:0000256" key="2">
    <source>
        <dbReference type="ARBA" id="ARBA00022448"/>
    </source>
</evidence>
<evidence type="ECO:0000256" key="5">
    <source>
        <dbReference type="ARBA" id="ARBA00022692"/>
    </source>
</evidence>
<feature type="transmembrane region" description="Helical" evidence="11">
    <location>
        <begin position="154"/>
        <end position="173"/>
    </location>
</feature>
<proteinExistence type="predicted"/>
<keyword evidence="3" id="KW-0050">Antiport</keyword>
<protein>
    <submittedName>
        <fullName evidence="13">CPA1 family monovalent cation:H+ antiporter</fullName>
    </submittedName>
</protein>
<keyword evidence="2" id="KW-0813">Transport</keyword>
<evidence type="ECO:0000259" key="12">
    <source>
        <dbReference type="Pfam" id="PF00999"/>
    </source>
</evidence>
<evidence type="ECO:0000256" key="6">
    <source>
        <dbReference type="ARBA" id="ARBA00022989"/>
    </source>
</evidence>
<keyword evidence="7" id="KW-0915">Sodium</keyword>
<name>A0ABU1VNP2_9GAMM</name>
<comment type="caution">
    <text evidence="13">The sequence shown here is derived from an EMBL/GenBank/DDBJ whole genome shotgun (WGS) entry which is preliminary data.</text>
</comment>
<dbReference type="RefSeq" id="WP_310053099.1">
    <property type="nucleotide sequence ID" value="NZ_JAVDVW010000001.1"/>
</dbReference>
<evidence type="ECO:0000256" key="11">
    <source>
        <dbReference type="SAM" id="Phobius"/>
    </source>
</evidence>
<evidence type="ECO:0000256" key="9">
    <source>
        <dbReference type="ARBA" id="ARBA00023136"/>
    </source>
</evidence>
<dbReference type="PANTHER" id="PTHR10110">
    <property type="entry name" value="SODIUM/HYDROGEN EXCHANGER"/>
    <property type="match status" value="1"/>
</dbReference>
<keyword evidence="14" id="KW-1185">Reference proteome</keyword>
<feature type="transmembrane region" description="Helical" evidence="11">
    <location>
        <begin position="261"/>
        <end position="279"/>
    </location>
</feature>